<keyword evidence="1" id="KW-1185">Reference proteome</keyword>
<evidence type="ECO:0000313" key="1">
    <source>
        <dbReference type="Proteomes" id="UP000095287"/>
    </source>
</evidence>
<proteinExistence type="predicted"/>
<sequence length="86" mass="9432">MVPVTHLEKLRFFRVDSSCPEGHVPREVGATTYDPVCQEILVTRPVRTTIYSPSNIHNLQLDSVALAGTIARHVSANLIQGHLSGL</sequence>
<evidence type="ECO:0000313" key="2">
    <source>
        <dbReference type="WBParaSite" id="L893_g21286.t1"/>
    </source>
</evidence>
<dbReference type="AlphaFoldDB" id="A0A1I7YZL0"/>
<accession>A0A1I7YZL0</accession>
<dbReference type="Proteomes" id="UP000095287">
    <property type="component" value="Unplaced"/>
</dbReference>
<name>A0A1I7YZL0_9BILA</name>
<organism evidence="1 2">
    <name type="scientific">Steinernema glaseri</name>
    <dbReference type="NCBI Taxonomy" id="37863"/>
    <lineage>
        <taxon>Eukaryota</taxon>
        <taxon>Metazoa</taxon>
        <taxon>Ecdysozoa</taxon>
        <taxon>Nematoda</taxon>
        <taxon>Chromadorea</taxon>
        <taxon>Rhabditida</taxon>
        <taxon>Tylenchina</taxon>
        <taxon>Panagrolaimomorpha</taxon>
        <taxon>Strongyloidoidea</taxon>
        <taxon>Steinernematidae</taxon>
        <taxon>Steinernema</taxon>
    </lineage>
</organism>
<protein>
    <submittedName>
        <fullName evidence="2">GMC_oxred_C domain-containing protein</fullName>
    </submittedName>
</protein>
<reference evidence="2" key="1">
    <citation type="submission" date="2016-11" db="UniProtKB">
        <authorList>
            <consortium name="WormBaseParasite"/>
        </authorList>
    </citation>
    <scope>IDENTIFICATION</scope>
</reference>
<dbReference type="WBParaSite" id="L893_g21286.t1">
    <property type="protein sequence ID" value="L893_g21286.t1"/>
    <property type="gene ID" value="L893_g21286"/>
</dbReference>